<reference evidence="3" key="1">
    <citation type="journal article" date="2021" name="Nat. Commun.">
        <title>Genetic determinants of endophytism in the Arabidopsis root mycobiome.</title>
        <authorList>
            <person name="Mesny F."/>
            <person name="Miyauchi S."/>
            <person name="Thiergart T."/>
            <person name="Pickel B."/>
            <person name="Atanasova L."/>
            <person name="Karlsson M."/>
            <person name="Huettel B."/>
            <person name="Barry K.W."/>
            <person name="Haridas S."/>
            <person name="Chen C."/>
            <person name="Bauer D."/>
            <person name="Andreopoulos W."/>
            <person name="Pangilinan J."/>
            <person name="LaButti K."/>
            <person name="Riley R."/>
            <person name="Lipzen A."/>
            <person name="Clum A."/>
            <person name="Drula E."/>
            <person name="Henrissat B."/>
            <person name="Kohler A."/>
            <person name="Grigoriev I.V."/>
            <person name="Martin F.M."/>
            <person name="Hacquard S."/>
        </authorList>
    </citation>
    <scope>NUCLEOTIDE SEQUENCE</scope>
    <source>
        <strain evidence="3">MPI-CAGE-AT-0147</strain>
    </source>
</reference>
<dbReference type="InterPro" id="IPR035979">
    <property type="entry name" value="RBD_domain_sf"/>
</dbReference>
<proteinExistence type="predicted"/>
<evidence type="ECO:0000256" key="2">
    <source>
        <dbReference type="SAM" id="MobiDB-lite"/>
    </source>
</evidence>
<dbReference type="InterPro" id="IPR012677">
    <property type="entry name" value="Nucleotide-bd_a/b_plait_sf"/>
</dbReference>
<feature type="region of interest" description="Disordered" evidence="2">
    <location>
        <begin position="71"/>
        <end position="110"/>
    </location>
</feature>
<dbReference type="PANTHER" id="PTHR14089:SF14">
    <property type="entry name" value="RRM DOMAIN-CONTAINING PROTEIN"/>
    <property type="match status" value="1"/>
</dbReference>
<dbReference type="Gene3D" id="3.30.70.330">
    <property type="match status" value="2"/>
</dbReference>
<evidence type="ECO:0000313" key="3">
    <source>
        <dbReference type="EMBL" id="KAH7127695.1"/>
    </source>
</evidence>
<dbReference type="CDD" id="cd12261">
    <property type="entry name" value="RRM1_3_MRN1"/>
    <property type="match status" value="1"/>
</dbReference>
<evidence type="ECO:0000256" key="1">
    <source>
        <dbReference type="ARBA" id="ARBA00022884"/>
    </source>
</evidence>
<dbReference type="InterPro" id="IPR039171">
    <property type="entry name" value="Cwc2/Slt11"/>
</dbReference>
<keyword evidence="4" id="KW-1185">Reference proteome</keyword>
<name>A0A9P9DWB7_9HYPO</name>
<feature type="compositionally biased region" description="Polar residues" evidence="2">
    <location>
        <begin position="99"/>
        <end position="110"/>
    </location>
</feature>
<keyword evidence="1" id="KW-0694">RNA-binding</keyword>
<evidence type="ECO:0000313" key="4">
    <source>
        <dbReference type="Proteomes" id="UP000738349"/>
    </source>
</evidence>
<organism evidence="3 4">
    <name type="scientific">Dactylonectria macrodidyma</name>
    <dbReference type="NCBI Taxonomy" id="307937"/>
    <lineage>
        <taxon>Eukaryota</taxon>
        <taxon>Fungi</taxon>
        <taxon>Dikarya</taxon>
        <taxon>Ascomycota</taxon>
        <taxon>Pezizomycotina</taxon>
        <taxon>Sordariomycetes</taxon>
        <taxon>Hypocreomycetidae</taxon>
        <taxon>Hypocreales</taxon>
        <taxon>Nectriaceae</taxon>
        <taxon>Dactylonectria</taxon>
    </lineage>
</organism>
<dbReference type="AlphaFoldDB" id="A0A9P9DWB7"/>
<feature type="compositionally biased region" description="Acidic residues" evidence="2">
    <location>
        <begin position="369"/>
        <end position="381"/>
    </location>
</feature>
<sequence>MPQMSSATLCAISPGETLSNFWRRDRAQLLSEAQDLGLGVICISQAEYDDLLEVARQHTRLRQSLLRGGIDEDTIGVQPPPEELRPTAPGWNRAPTGPFEQSSKPSSLNTPRYVSRSYLGPSIEHQDGGSWDEVDSVSESASMSIDSSTGGVPVDRLATRTIFLYNLTEGVTHSDITTAIRGGQLLDVFLRHRDRTASVSFVYGEDAKAFYARARHHDLYIKNRKVELRWADRQFTVPSHVAHKITVGATRNLVIHNCDPNHTEESIRDDLEHIHNLVVIHIDFVRGDCFISTNSIHNAMFARTCMMSRVKYRGSRIQWAADECAQPLAQVQVSRRNSTLAAKTQPTNRMANRFQLLNLGNETGYGGENDADSDSSDDTLH</sequence>
<feature type="region of interest" description="Disordered" evidence="2">
    <location>
        <begin position="362"/>
        <end position="381"/>
    </location>
</feature>
<dbReference type="GO" id="GO:0003729">
    <property type="term" value="F:mRNA binding"/>
    <property type="evidence" value="ECO:0007669"/>
    <property type="project" value="TreeGrafter"/>
</dbReference>
<dbReference type="OrthoDB" id="2935572at2759"/>
<dbReference type="EMBL" id="JAGMUV010000019">
    <property type="protein sequence ID" value="KAH7127695.1"/>
    <property type="molecule type" value="Genomic_DNA"/>
</dbReference>
<dbReference type="GO" id="GO:0010494">
    <property type="term" value="C:cytoplasmic stress granule"/>
    <property type="evidence" value="ECO:0007669"/>
    <property type="project" value="TreeGrafter"/>
</dbReference>
<gene>
    <name evidence="3" type="ORF">EDB81DRAFT_846505</name>
</gene>
<dbReference type="GO" id="GO:0000398">
    <property type="term" value="P:mRNA splicing, via spliceosome"/>
    <property type="evidence" value="ECO:0007669"/>
    <property type="project" value="TreeGrafter"/>
</dbReference>
<dbReference type="PANTHER" id="PTHR14089">
    <property type="entry name" value="PRE-MRNA-SPLICING FACTOR RBM22"/>
    <property type="match status" value="1"/>
</dbReference>
<dbReference type="SUPFAM" id="SSF54928">
    <property type="entry name" value="RNA-binding domain, RBD"/>
    <property type="match status" value="1"/>
</dbReference>
<accession>A0A9P9DWB7</accession>
<comment type="caution">
    <text evidence="3">The sequence shown here is derived from an EMBL/GenBank/DDBJ whole genome shotgun (WGS) entry which is preliminary data.</text>
</comment>
<evidence type="ECO:0008006" key="5">
    <source>
        <dbReference type="Google" id="ProtNLM"/>
    </source>
</evidence>
<dbReference type="Proteomes" id="UP000738349">
    <property type="component" value="Unassembled WGS sequence"/>
</dbReference>
<protein>
    <recommendedName>
        <fullName evidence="5">Negative regulator of differentiation 1</fullName>
    </recommendedName>
</protein>